<comment type="caution">
    <text evidence="5">The sequence shown here is derived from an EMBL/GenBank/DDBJ whole genome shotgun (WGS) entry which is preliminary data.</text>
</comment>
<keyword evidence="1" id="KW-0808">Transferase</keyword>
<evidence type="ECO:0000313" key="6">
    <source>
        <dbReference type="Proteomes" id="UP000763557"/>
    </source>
</evidence>
<name>A0ABX2EX78_9PSEU</name>
<gene>
    <name evidence="5" type="ORF">GC106_7980</name>
</gene>
<dbReference type="InterPro" id="IPR002123">
    <property type="entry name" value="Plipid/glycerol_acylTrfase"/>
</dbReference>
<dbReference type="GO" id="GO:0016746">
    <property type="term" value="F:acyltransferase activity"/>
    <property type="evidence" value="ECO:0007669"/>
    <property type="project" value="UniProtKB-KW"/>
</dbReference>
<proteinExistence type="predicted"/>
<dbReference type="EMBL" id="JAAATY010000001">
    <property type="protein sequence ID" value="NRN63597.1"/>
    <property type="molecule type" value="Genomic_DNA"/>
</dbReference>
<dbReference type="SMART" id="SM00563">
    <property type="entry name" value="PlsC"/>
    <property type="match status" value="1"/>
</dbReference>
<dbReference type="Proteomes" id="UP000763557">
    <property type="component" value="Unassembled WGS sequence"/>
</dbReference>
<reference evidence="5 6" key="1">
    <citation type="submission" date="2020-01" db="EMBL/GenBank/DDBJ databases">
        <title>Kibdelosporangium persica a novel Actinomycetes from a hot desert in Iran.</title>
        <authorList>
            <person name="Safaei N."/>
            <person name="Zaburannyi N."/>
            <person name="Mueller R."/>
            <person name="Wink J."/>
        </authorList>
    </citation>
    <scope>NUCLEOTIDE SEQUENCE [LARGE SCALE GENOMIC DNA]</scope>
    <source>
        <strain evidence="5 6">4NS15</strain>
    </source>
</reference>
<feature type="region of interest" description="Disordered" evidence="3">
    <location>
        <begin position="257"/>
        <end position="284"/>
    </location>
</feature>
<organism evidence="5 6">
    <name type="scientific">Kibdelosporangium persicum</name>
    <dbReference type="NCBI Taxonomy" id="2698649"/>
    <lineage>
        <taxon>Bacteria</taxon>
        <taxon>Bacillati</taxon>
        <taxon>Actinomycetota</taxon>
        <taxon>Actinomycetes</taxon>
        <taxon>Pseudonocardiales</taxon>
        <taxon>Pseudonocardiaceae</taxon>
        <taxon>Kibdelosporangium</taxon>
    </lineage>
</organism>
<evidence type="ECO:0000259" key="4">
    <source>
        <dbReference type="SMART" id="SM00563"/>
    </source>
</evidence>
<evidence type="ECO:0000313" key="5">
    <source>
        <dbReference type="EMBL" id="NRN63597.1"/>
    </source>
</evidence>
<keyword evidence="2 5" id="KW-0012">Acyltransferase</keyword>
<evidence type="ECO:0000256" key="1">
    <source>
        <dbReference type="ARBA" id="ARBA00022679"/>
    </source>
</evidence>
<protein>
    <submittedName>
        <fullName evidence="5">Acyl-phosphate glycerol 3-phosphate acyltransferase</fullName>
    </submittedName>
</protein>
<sequence length="284" mass="31269">MLRTMVALYRDGHEPTRRADRQASVPLIWRTMLEIDRAVVASVGKLTVTGSVPHELRNKPLVMAANHIGVFDALVLMKACYSIGIAPRFMLAGGLLDTPVLGWALRESGHLRVERGKATVLESFANAVEAIKHADAPLLVYPEGRITHDPGMWPERGKTGVARIALAANAPVIPISQWGAHEAAYWGTETVTGWNDVKPVLTSFLRALRQRPSFKVHFGDPVDLSDLSAAKPGDAVRAHKRIMQAITDNLVALRPDEPDLPKFHDPTRPTDTVSPWRDRWTGTP</sequence>
<accession>A0ABX2EX78</accession>
<dbReference type="CDD" id="cd07989">
    <property type="entry name" value="LPLAT_AGPAT-like"/>
    <property type="match status" value="1"/>
</dbReference>
<feature type="compositionally biased region" description="Basic and acidic residues" evidence="3">
    <location>
        <begin position="257"/>
        <end position="268"/>
    </location>
</feature>
<evidence type="ECO:0000256" key="3">
    <source>
        <dbReference type="SAM" id="MobiDB-lite"/>
    </source>
</evidence>
<feature type="domain" description="Phospholipid/glycerol acyltransferase" evidence="4">
    <location>
        <begin position="61"/>
        <end position="180"/>
    </location>
</feature>
<dbReference type="SUPFAM" id="SSF69593">
    <property type="entry name" value="Glycerol-3-phosphate (1)-acyltransferase"/>
    <property type="match status" value="1"/>
</dbReference>
<dbReference type="Pfam" id="PF01553">
    <property type="entry name" value="Acyltransferase"/>
    <property type="match status" value="1"/>
</dbReference>
<keyword evidence="6" id="KW-1185">Reference proteome</keyword>
<dbReference type="PANTHER" id="PTHR10434:SF11">
    <property type="entry name" value="1-ACYL-SN-GLYCEROL-3-PHOSPHATE ACYLTRANSFERASE"/>
    <property type="match status" value="1"/>
</dbReference>
<dbReference type="PANTHER" id="PTHR10434">
    <property type="entry name" value="1-ACYL-SN-GLYCEROL-3-PHOSPHATE ACYLTRANSFERASE"/>
    <property type="match status" value="1"/>
</dbReference>
<evidence type="ECO:0000256" key="2">
    <source>
        <dbReference type="ARBA" id="ARBA00023315"/>
    </source>
</evidence>